<dbReference type="EMBL" id="CP029186">
    <property type="protein sequence ID" value="AWH85236.1"/>
    <property type="molecule type" value="Genomic_DNA"/>
</dbReference>
<dbReference type="RefSeq" id="WP_108777940.1">
    <property type="nucleotide sequence ID" value="NZ_CP029186.1"/>
</dbReference>
<dbReference type="OrthoDB" id="9780310at2"/>
<protein>
    <submittedName>
        <fullName evidence="1">DUF72 domain-containing protein</fullName>
    </submittedName>
</protein>
<dbReference type="SUPFAM" id="SSF117396">
    <property type="entry name" value="TM1631-like"/>
    <property type="match status" value="1"/>
</dbReference>
<dbReference type="Proteomes" id="UP000244929">
    <property type="component" value="Chromosome"/>
</dbReference>
<reference evidence="1 2" key="1">
    <citation type="submission" date="2018-04" db="EMBL/GenBank/DDBJ databases">
        <title>Genome sequencing of Flavobacterium sp. HYN0059.</title>
        <authorList>
            <person name="Yi H."/>
            <person name="Baek C."/>
        </authorList>
    </citation>
    <scope>NUCLEOTIDE SEQUENCE [LARGE SCALE GENOMIC DNA]</scope>
    <source>
        <strain evidence="1 2">HYN0059</strain>
    </source>
</reference>
<evidence type="ECO:0000313" key="1">
    <source>
        <dbReference type="EMBL" id="AWH85236.1"/>
    </source>
</evidence>
<evidence type="ECO:0000313" key="2">
    <source>
        <dbReference type="Proteomes" id="UP000244929"/>
    </source>
</evidence>
<accession>A0A2S1QXV0</accession>
<sequence>MKKENIILGCSSYNTACWKELFYPQDIPKSRWFQHYCKYFNTYELNSTFYKLPTVRILQNWYNKTPEGFLFSAKAYKGITHYKKFNNCEQEIADFYATCREGLADKLACVLFQMPPSFSYSEERLSLIINSLDPSFKNVAEFRNESWWRQDVFDALAEKGITFCSPNYPRLPTDVIVTSPTGYIRMHGNPTLFYSQYSDEDLGDLYKEILSKHFEEAFVYFNNTASEAAIINALHFKNLASDQL</sequence>
<name>A0A2S1QXV0_9FLAO</name>
<dbReference type="PANTHER" id="PTHR30348">
    <property type="entry name" value="UNCHARACTERIZED PROTEIN YECE"/>
    <property type="match status" value="1"/>
</dbReference>
<dbReference type="Pfam" id="PF01904">
    <property type="entry name" value="DUF72"/>
    <property type="match status" value="1"/>
</dbReference>
<dbReference type="AlphaFoldDB" id="A0A2S1QXV0"/>
<dbReference type="InterPro" id="IPR002763">
    <property type="entry name" value="DUF72"/>
</dbReference>
<dbReference type="PANTHER" id="PTHR30348:SF4">
    <property type="entry name" value="DUF72 DOMAIN-CONTAINING PROTEIN"/>
    <property type="match status" value="1"/>
</dbReference>
<gene>
    <name evidence="1" type="ORF">HYN59_08945</name>
</gene>
<dbReference type="Gene3D" id="3.20.20.410">
    <property type="entry name" value="Protein of unknown function UPF0759"/>
    <property type="match status" value="1"/>
</dbReference>
<proteinExistence type="predicted"/>
<organism evidence="1 2">
    <name type="scientific">Flavobacterium album</name>
    <dbReference type="NCBI Taxonomy" id="2175091"/>
    <lineage>
        <taxon>Bacteria</taxon>
        <taxon>Pseudomonadati</taxon>
        <taxon>Bacteroidota</taxon>
        <taxon>Flavobacteriia</taxon>
        <taxon>Flavobacteriales</taxon>
        <taxon>Flavobacteriaceae</taxon>
        <taxon>Flavobacterium</taxon>
    </lineage>
</organism>
<dbReference type="InterPro" id="IPR036520">
    <property type="entry name" value="UPF0759_sf"/>
</dbReference>
<dbReference type="KEGG" id="falb:HYN59_08945"/>
<keyword evidence="2" id="KW-1185">Reference proteome</keyword>